<protein>
    <submittedName>
        <fullName evidence="1">Uncharacterized protein</fullName>
    </submittedName>
</protein>
<reference evidence="1 2" key="1">
    <citation type="journal article" date="2018" name="Genome Biol. Evol.">
        <title>The Genome Sequence of "Candidatus Fokinia solitaria": Insights on Reductive Evolution in Rickettsiales.</title>
        <authorList>
            <person name="Floriano A.M."/>
            <person name="Castelli M."/>
            <person name="Krenek S."/>
            <person name="Berendonk T.U."/>
            <person name="Bazzocchi C."/>
            <person name="Petroni G."/>
            <person name="Sassera D."/>
        </authorList>
    </citation>
    <scope>NUCLEOTIDE SEQUENCE [LARGE SCALE GENOMIC DNA]</scope>
    <source>
        <strain evidence="1">Rio ETE_ALG 3VII</strain>
    </source>
</reference>
<evidence type="ECO:0000313" key="1">
    <source>
        <dbReference type="EMBL" id="AWD33421.1"/>
    </source>
</evidence>
<accession>A0A2U8BSV2</accession>
<evidence type="ECO:0000313" key="2">
    <source>
        <dbReference type="Proteomes" id="UP000244519"/>
    </source>
</evidence>
<dbReference type="KEGG" id="fso:Fsol_00642"/>
<keyword evidence="2" id="KW-1185">Reference proteome</keyword>
<dbReference type="AlphaFoldDB" id="A0A2U8BSV2"/>
<dbReference type="EMBL" id="CP025989">
    <property type="protein sequence ID" value="AWD33421.1"/>
    <property type="molecule type" value="Genomic_DNA"/>
</dbReference>
<gene>
    <name evidence="1" type="ORF">Fsol_00642</name>
</gene>
<sequence length="36" mass="4244">MPLDSRFLIALISILQVEKISVTFELFEAFKVILYR</sequence>
<name>A0A2U8BSV2_9RICK</name>
<organism evidence="1 2">
    <name type="scientific">Candidatus Fokinia solitaria</name>
    <dbReference type="NCBI Taxonomy" id="1802984"/>
    <lineage>
        <taxon>Bacteria</taxon>
        <taxon>Pseudomonadati</taxon>
        <taxon>Pseudomonadota</taxon>
        <taxon>Alphaproteobacteria</taxon>
        <taxon>Rickettsiales</taxon>
        <taxon>Candidatus Midichloriaceae</taxon>
        <taxon>Candidatus Fokinia</taxon>
    </lineage>
</organism>
<dbReference type="Proteomes" id="UP000244519">
    <property type="component" value="Chromosome"/>
</dbReference>
<proteinExistence type="predicted"/>